<evidence type="ECO:0000313" key="2">
    <source>
        <dbReference type="Proteomes" id="UP000257706"/>
    </source>
</evidence>
<gene>
    <name evidence="1" type="ORF">DCK97_28275</name>
</gene>
<accession>A0A3B9IU21</accession>
<dbReference type="AlphaFoldDB" id="A0A3B9IU21"/>
<reference evidence="1 2" key="1">
    <citation type="journal article" date="2018" name="Nat. Biotechnol.">
        <title>A standardized bacterial taxonomy based on genome phylogeny substantially revises the tree of life.</title>
        <authorList>
            <person name="Parks D.H."/>
            <person name="Chuvochina M."/>
            <person name="Waite D.W."/>
            <person name="Rinke C."/>
            <person name="Skarshewski A."/>
            <person name="Chaumeil P.A."/>
            <person name="Hugenholtz P."/>
        </authorList>
    </citation>
    <scope>NUCLEOTIDE SEQUENCE [LARGE SCALE GENOMIC DNA]</scope>
    <source>
        <strain evidence="1">UBA8739</strain>
    </source>
</reference>
<evidence type="ECO:0008006" key="3">
    <source>
        <dbReference type="Google" id="ProtNLM"/>
    </source>
</evidence>
<evidence type="ECO:0000313" key="1">
    <source>
        <dbReference type="EMBL" id="HAE51314.1"/>
    </source>
</evidence>
<protein>
    <recommendedName>
        <fullName evidence="3">Nucleotidyltransferase family protein</fullName>
    </recommendedName>
</protein>
<sequence length="196" mass="21919">MDTLERRLITIVTASPAHLSILGEVAACGLSDCWIAAGFVRDLVWDHLHGRPPELPRNDIDVIWFDALRPHREQDKALEAQLSAIRPDVRWSVDNQARMHLRNNEPPYASAVDAMRHWPETATAVAVQLAPDGQLRVAAPHGLEDLFAIIARPTPGFASGPRHAIHLQRVRDKGWRDRWPRLRMAGDQGTASPPLN</sequence>
<dbReference type="Proteomes" id="UP000257706">
    <property type="component" value="Unassembled WGS sequence"/>
</dbReference>
<dbReference type="Pfam" id="PF06042">
    <property type="entry name" value="NTP_transf_6"/>
    <property type="match status" value="1"/>
</dbReference>
<dbReference type="InterPro" id="IPR009267">
    <property type="entry name" value="NTP_transf_6"/>
</dbReference>
<organism evidence="1 2">
    <name type="scientific">Tistrella mobilis</name>
    <dbReference type="NCBI Taxonomy" id="171437"/>
    <lineage>
        <taxon>Bacteria</taxon>
        <taxon>Pseudomonadati</taxon>
        <taxon>Pseudomonadota</taxon>
        <taxon>Alphaproteobacteria</taxon>
        <taxon>Geminicoccales</taxon>
        <taxon>Geminicoccaceae</taxon>
        <taxon>Tistrella</taxon>
    </lineage>
</organism>
<name>A0A3B9IU21_9PROT</name>
<proteinExistence type="predicted"/>
<dbReference type="PANTHER" id="PTHR39166:SF1">
    <property type="entry name" value="BLL1166 PROTEIN"/>
    <property type="match status" value="1"/>
</dbReference>
<dbReference type="EMBL" id="DMAI01000469">
    <property type="protein sequence ID" value="HAE51314.1"/>
    <property type="molecule type" value="Genomic_DNA"/>
</dbReference>
<dbReference type="PANTHER" id="PTHR39166">
    <property type="entry name" value="BLL1166 PROTEIN"/>
    <property type="match status" value="1"/>
</dbReference>
<comment type="caution">
    <text evidence="1">The sequence shown here is derived from an EMBL/GenBank/DDBJ whole genome shotgun (WGS) entry which is preliminary data.</text>
</comment>